<dbReference type="EMBL" id="AUZM01000034">
    <property type="protein sequence ID" value="ERT06590.1"/>
    <property type="molecule type" value="Genomic_DNA"/>
</dbReference>
<comment type="caution">
    <text evidence="1">The sequence shown here is derived from an EMBL/GenBank/DDBJ whole genome shotgun (WGS) entry which is preliminary data.</text>
</comment>
<name>U7QHN3_9CYAN</name>
<organism evidence="1 2">
    <name type="scientific">Lyngbya aestuarii BL J</name>
    <dbReference type="NCBI Taxonomy" id="1348334"/>
    <lineage>
        <taxon>Bacteria</taxon>
        <taxon>Bacillati</taxon>
        <taxon>Cyanobacteriota</taxon>
        <taxon>Cyanophyceae</taxon>
        <taxon>Oscillatoriophycideae</taxon>
        <taxon>Oscillatoriales</taxon>
        <taxon>Microcoleaceae</taxon>
        <taxon>Lyngbya</taxon>
    </lineage>
</organism>
<reference evidence="1 2" key="1">
    <citation type="journal article" date="2013" name="Front. Microbiol.">
        <title>Comparative genomic analyses of the cyanobacterium, Lyngbya aestuarii BL J, a powerful hydrogen producer.</title>
        <authorList>
            <person name="Kothari A."/>
            <person name="Vaughn M."/>
            <person name="Garcia-Pichel F."/>
        </authorList>
    </citation>
    <scope>NUCLEOTIDE SEQUENCE [LARGE SCALE GENOMIC DNA]</scope>
    <source>
        <strain evidence="1 2">BL J</strain>
    </source>
</reference>
<keyword evidence="2" id="KW-1185">Reference proteome</keyword>
<sequence>MSLKQGTVILKLEKLDCNEVNKLTQKRALTMVQFQPKTQTKTKVSSLPDGNYRYVTASTPITDAELAQTESLIFLFRKKGNDIIGQLSQANSSNSICISGQVNGNTITGAAVELSEPFDEAILRNCGEDFVVWDVAGSLRVRRGRKEGKKVIYKSAIFDLNGYNRINAGTQFPPASCPF</sequence>
<dbReference type="AlphaFoldDB" id="U7QHN3"/>
<accession>U7QHN3</accession>
<evidence type="ECO:0000313" key="2">
    <source>
        <dbReference type="Proteomes" id="UP000017127"/>
    </source>
</evidence>
<protein>
    <submittedName>
        <fullName evidence="1">Uncharacterized protein</fullName>
    </submittedName>
</protein>
<gene>
    <name evidence="1" type="ORF">M595_3445</name>
</gene>
<evidence type="ECO:0000313" key="1">
    <source>
        <dbReference type="EMBL" id="ERT06590.1"/>
    </source>
</evidence>
<proteinExistence type="predicted"/>
<dbReference type="Proteomes" id="UP000017127">
    <property type="component" value="Unassembled WGS sequence"/>
</dbReference>